<feature type="compositionally biased region" description="Basic and acidic residues" evidence="1">
    <location>
        <begin position="13"/>
        <end position="32"/>
    </location>
</feature>
<evidence type="ECO:0000256" key="1">
    <source>
        <dbReference type="SAM" id="MobiDB-lite"/>
    </source>
</evidence>
<evidence type="ECO:0000313" key="2">
    <source>
        <dbReference type="EMBL" id="EOY05538.1"/>
    </source>
</evidence>
<dbReference type="Gramene" id="EOY05538">
    <property type="protein sequence ID" value="EOY05538"/>
    <property type="gene ID" value="TCM_020517"/>
</dbReference>
<dbReference type="EMBL" id="CM001882">
    <property type="protein sequence ID" value="EOY05538.1"/>
    <property type="molecule type" value="Genomic_DNA"/>
</dbReference>
<dbReference type="Proteomes" id="UP000026915">
    <property type="component" value="Chromosome 4"/>
</dbReference>
<organism evidence="2 3">
    <name type="scientific">Theobroma cacao</name>
    <name type="common">Cacao</name>
    <name type="synonym">Cocoa</name>
    <dbReference type="NCBI Taxonomy" id="3641"/>
    <lineage>
        <taxon>Eukaryota</taxon>
        <taxon>Viridiplantae</taxon>
        <taxon>Streptophyta</taxon>
        <taxon>Embryophyta</taxon>
        <taxon>Tracheophyta</taxon>
        <taxon>Spermatophyta</taxon>
        <taxon>Magnoliopsida</taxon>
        <taxon>eudicotyledons</taxon>
        <taxon>Gunneridae</taxon>
        <taxon>Pentapetalae</taxon>
        <taxon>rosids</taxon>
        <taxon>malvids</taxon>
        <taxon>Malvales</taxon>
        <taxon>Malvaceae</taxon>
        <taxon>Byttnerioideae</taxon>
        <taxon>Theobroma</taxon>
    </lineage>
</organism>
<reference evidence="2 3" key="1">
    <citation type="journal article" date="2013" name="Genome Biol.">
        <title>The genome sequence of the most widely cultivated cacao type and its use to identify candidate genes regulating pod color.</title>
        <authorList>
            <person name="Motamayor J.C."/>
            <person name="Mockaitis K."/>
            <person name="Schmutz J."/>
            <person name="Haiminen N."/>
            <person name="Iii D.L."/>
            <person name="Cornejo O."/>
            <person name="Findley S.D."/>
            <person name="Zheng P."/>
            <person name="Utro F."/>
            <person name="Royaert S."/>
            <person name="Saski C."/>
            <person name="Jenkins J."/>
            <person name="Podicheti R."/>
            <person name="Zhao M."/>
            <person name="Scheffler B.E."/>
            <person name="Stack J.C."/>
            <person name="Feltus F.A."/>
            <person name="Mustiga G.M."/>
            <person name="Amores F."/>
            <person name="Phillips W."/>
            <person name="Marelli J.P."/>
            <person name="May G.D."/>
            <person name="Shapiro H."/>
            <person name="Ma J."/>
            <person name="Bustamante C.D."/>
            <person name="Schnell R.J."/>
            <person name="Main D."/>
            <person name="Gilbert D."/>
            <person name="Parida L."/>
            <person name="Kuhn D.N."/>
        </authorList>
    </citation>
    <scope>NUCLEOTIDE SEQUENCE [LARGE SCALE GENOMIC DNA]</scope>
    <source>
        <strain evidence="3">cv. Matina 1-6</strain>
    </source>
</reference>
<gene>
    <name evidence="2" type="ORF">TCM_020517</name>
</gene>
<protein>
    <submittedName>
        <fullName evidence="2">Uncharacterized protein</fullName>
    </submittedName>
</protein>
<accession>A0A061ELH3</accession>
<dbReference type="InParanoid" id="A0A061ELH3"/>
<feature type="compositionally biased region" description="Polar residues" evidence="1">
    <location>
        <begin position="42"/>
        <end position="52"/>
    </location>
</feature>
<dbReference type="AlphaFoldDB" id="A0A061ELH3"/>
<evidence type="ECO:0000313" key="3">
    <source>
        <dbReference type="Proteomes" id="UP000026915"/>
    </source>
</evidence>
<name>A0A061ELH3_THECC</name>
<feature type="region of interest" description="Disordered" evidence="1">
    <location>
        <begin position="1"/>
        <end position="52"/>
    </location>
</feature>
<proteinExistence type="predicted"/>
<dbReference type="HOGENOM" id="CLU_2282588_0_0_1"/>
<feature type="region of interest" description="Disordered" evidence="1">
    <location>
        <begin position="83"/>
        <end position="102"/>
    </location>
</feature>
<sequence>MKNERWVPTTQIRNDHELDMSRDDHDENRRGEEEEEDERGESSLNAHQNSIHLSNQGHVLHLTANEKLLRPIVVHAMGARIERRVKDFDGGLRKESHGGSYS</sequence>
<keyword evidence="3" id="KW-1185">Reference proteome</keyword>